<dbReference type="EMBL" id="BMQC01000002">
    <property type="protein sequence ID" value="GGK17862.1"/>
    <property type="molecule type" value="Genomic_DNA"/>
</dbReference>
<organism evidence="1 2">
    <name type="scientific">Pilimelia terevasa</name>
    <dbReference type="NCBI Taxonomy" id="53372"/>
    <lineage>
        <taxon>Bacteria</taxon>
        <taxon>Bacillati</taxon>
        <taxon>Actinomycetota</taxon>
        <taxon>Actinomycetes</taxon>
        <taxon>Micromonosporales</taxon>
        <taxon>Micromonosporaceae</taxon>
        <taxon>Pilimelia</taxon>
    </lineage>
</organism>
<evidence type="ECO:0000313" key="1">
    <source>
        <dbReference type="EMBL" id="GGK17862.1"/>
    </source>
</evidence>
<proteinExistence type="predicted"/>
<sequence>MRTHWTELPAAVRRGVTARCGGVTHVRDLPYGSASDCVAVLGTAAGPPVFIKAVRVADHRAAMHRNEARIVPLLPTGIAPALRAVVEVDGWLVLLFDHHDGRHLDLSPGTADLPLLAAALAGAAERLTGCAIPVLPMGRRWAGRVVPELVAGDTVAHTDVSPRNFLVRGTQVVLVDWATPGRGPAWIDTALVACRLVRAGHRPSQALAWAEGVAPWKAADPAVVAEVLHGVADIWRRREHAAPAPHRAELVAATLDLVDFLRPGHRRCGHSTDVRCTVG</sequence>
<protein>
    <recommendedName>
        <fullName evidence="3">Aminoglycoside phosphotransferase</fullName>
    </recommendedName>
</protein>
<gene>
    <name evidence="1" type="ORF">GCM10010124_08030</name>
</gene>
<dbReference type="RefSeq" id="WP_189112801.1">
    <property type="nucleotide sequence ID" value="NZ_BMQC01000002.1"/>
</dbReference>
<keyword evidence="2" id="KW-1185">Reference proteome</keyword>
<reference evidence="1" key="2">
    <citation type="submission" date="2020-09" db="EMBL/GenBank/DDBJ databases">
        <authorList>
            <person name="Sun Q."/>
            <person name="Ohkuma M."/>
        </authorList>
    </citation>
    <scope>NUCLEOTIDE SEQUENCE</scope>
    <source>
        <strain evidence="1">JCM 3091</strain>
    </source>
</reference>
<reference evidence="1" key="1">
    <citation type="journal article" date="2014" name="Int. J. Syst. Evol. Microbiol.">
        <title>Complete genome sequence of Corynebacterium casei LMG S-19264T (=DSM 44701T), isolated from a smear-ripened cheese.</title>
        <authorList>
            <consortium name="US DOE Joint Genome Institute (JGI-PGF)"/>
            <person name="Walter F."/>
            <person name="Albersmeier A."/>
            <person name="Kalinowski J."/>
            <person name="Ruckert C."/>
        </authorList>
    </citation>
    <scope>NUCLEOTIDE SEQUENCE</scope>
    <source>
        <strain evidence="1">JCM 3091</strain>
    </source>
</reference>
<accession>A0A8J3BKM5</accession>
<dbReference type="Gene3D" id="3.90.1200.10">
    <property type="match status" value="1"/>
</dbReference>
<comment type="caution">
    <text evidence="1">The sequence shown here is derived from an EMBL/GenBank/DDBJ whole genome shotgun (WGS) entry which is preliminary data.</text>
</comment>
<evidence type="ECO:0008006" key="3">
    <source>
        <dbReference type="Google" id="ProtNLM"/>
    </source>
</evidence>
<dbReference type="Proteomes" id="UP000662200">
    <property type="component" value="Unassembled WGS sequence"/>
</dbReference>
<dbReference type="SUPFAM" id="SSF56112">
    <property type="entry name" value="Protein kinase-like (PK-like)"/>
    <property type="match status" value="1"/>
</dbReference>
<evidence type="ECO:0000313" key="2">
    <source>
        <dbReference type="Proteomes" id="UP000662200"/>
    </source>
</evidence>
<name>A0A8J3BKM5_9ACTN</name>
<dbReference type="InterPro" id="IPR011009">
    <property type="entry name" value="Kinase-like_dom_sf"/>
</dbReference>
<dbReference type="AlphaFoldDB" id="A0A8J3BKM5"/>